<dbReference type="EMBL" id="JACMSC010000019">
    <property type="protein sequence ID" value="KAG6473953.1"/>
    <property type="molecule type" value="Genomic_DNA"/>
</dbReference>
<feature type="region of interest" description="Disordered" evidence="1">
    <location>
        <begin position="386"/>
        <end position="405"/>
    </location>
</feature>
<evidence type="ECO:0000256" key="1">
    <source>
        <dbReference type="SAM" id="MobiDB-lite"/>
    </source>
</evidence>
<dbReference type="GO" id="GO:0004672">
    <property type="term" value="F:protein kinase activity"/>
    <property type="evidence" value="ECO:0007669"/>
    <property type="project" value="InterPro"/>
</dbReference>
<organism evidence="3 4">
    <name type="scientific">Zingiber officinale</name>
    <name type="common">Ginger</name>
    <name type="synonym">Amomum zingiber</name>
    <dbReference type="NCBI Taxonomy" id="94328"/>
    <lineage>
        <taxon>Eukaryota</taxon>
        <taxon>Viridiplantae</taxon>
        <taxon>Streptophyta</taxon>
        <taxon>Embryophyta</taxon>
        <taxon>Tracheophyta</taxon>
        <taxon>Spermatophyta</taxon>
        <taxon>Magnoliopsida</taxon>
        <taxon>Liliopsida</taxon>
        <taxon>Zingiberales</taxon>
        <taxon>Zingiberaceae</taxon>
        <taxon>Zingiber</taxon>
    </lineage>
</organism>
<dbReference type="GO" id="GO:0009966">
    <property type="term" value="P:regulation of signal transduction"/>
    <property type="evidence" value="ECO:0007669"/>
    <property type="project" value="InterPro"/>
</dbReference>
<dbReference type="GO" id="GO:0004864">
    <property type="term" value="F:protein phosphatase inhibitor activity"/>
    <property type="evidence" value="ECO:0007669"/>
    <property type="project" value="InterPro"/>
</dbReference>
<dbReference type="GO" id="GO:0009767">
    <property type="term" value="P:photosynthetic electron transport chain"/>
    <property type="evidence" value="ECO:0007669"/>
    <property type="project" value="InterPro"/>
</dbReference>
<feature type="region of interest" description="Disordered" evidence="1">
    <location>
        <begin position="316"/>
        <end position="362"/>
    </location>
</feature>
<dbReference type="InterPro" id="IPR005069">
    <property type="entry name" value="Nucl-diP-sugar_transferase"/>
</dbReference>
<dbReference type="Pfam" id="PF11623">
    <property type="entry name" value="NdhS"/>
    <property type="match status" value="1"/>
</dbReference>
<evidence type="ECO:0000313" key="3">
    <source>
        <dbReference type="EMBL" id="KAG6473953.1"/>
    </source>
</evidence>
<feature type="compositionally biased region" description="Basic residues" evidence="1">
    <location>
        <begin position="152"/>
        <end position="171"/>
    </location>
</feature>
<dbReference type="InterPro" id="IPR011009">
    <property type="entry name" value="Kinase-like_dom_sf"/>
</dbReference>
<dbReference type="Pfam" id="PF03407">
    <property type="entry name" value="Nucleotid_trans"/>
    <property type="match status" value="1"/>
</dbReference>
<dbReference type="InterPro" id="IPR000719">
    <property type="entry name" value="Prot_kinase_dom"/>
</dbReference>
<dbReference type="PANTHER" id="PTHR46038:SF38">
    <property type="entry name" value="GLYCOSYLTRANSFERASE-RELATED"/>
    <property type="match status" value="1"/>
</dbReference>
<feature type="compositionally biased region" description="Basic and acidic residues" evidence="1">
    <location>
        <begin position="226"/>
        <end position="241"/>
    </location>
</feature>
<feature type="compositionally biased region" description="Polar residues" evidence="1">
    <location>
        <begin position="341"/>
        <end position="360"/>
    </location>
</feature>
<dbReference type="InterPro" id="IPR021659">
    <property type="entry name" value="NdhS"/>
</dbReference>
<dbReference type="PROSITE" id="PS50011">
    <property type="entry name" value="PROTEIN_KINASE_DOM"/>
    <property type="match status" value="1"/>
</dbReference>
<accession>A0A8J5BKR8</accession>
<dbReference type="AlphaFoldDB" id="A0A8J5BKR8"/>
<dbReference type="Gene3D" id="2.30.30.140">
    <property type="match status" value="1"/>
</dbReference>
<dbReference type="SUPFAM" id="SSF48452">
    <property type="entry name" value="TPR-like"/>
    <property type="match status" value="1"/>
</dbReference>
<dbReference type="Proteomes" id="UP000734854">
    <property type="component" value="Unassembled WGS sequence"/>
</dbReference>
<name>A0A8J5BKR8_ZINOF</name>
<feature type="compositionally biased region" description="Basic and acidic residues" evidence="1">
    <location>
        <begin position="183"/>
        <end position="201"/>
    </location>
</feature>
<feature type="domain" description="Protein kinase" evidence="2">
    <location>
        <begin position="271"/>
        <end position="649"/>
    </location>
</feature>
<evidence type="ECO:0000259" key="2">
    <source>
        <dbReference type="PROSITE" id="PS50011"/>
    </source>
</evidence>
<dbReference type="InterPro" id="IPR044821">
    <property type="entry name" value="At1g28695/At4g15970-like"/>
</dbReference>
<protein>
    <recommendedName>
        <fullName evidence="2">Protein kinase domain-containing protein</fullName>
    </recommendedName>
</protein>
<dbReference type="SUPFAM" id="SSF56112">
    <property type="entry name" value="Protein kinase-like (PK-like)"/>
    <property type="match status" value="1"/>
</dbReference>
<feature type="region of interest" description="Disordered" evidence="1">
    <location>
        <begin position="98"/>
        <end position="242"/>
    </location>
</feature>
<dbReference type="InterPro" id="IPR011990">
    <property type="entry name" value="TPR-like_helical_dom_sf"/>
</dbReference>
<gene>
    <name evidence="3" type="ORF">ZIOFF_067873</name>
</gene>
<dbReference type="Pfam" id="PF00069">
    <property type="entry name" value="Pkinase"/>
    <property type="match status" value="1"/>
</dbReference>
<evidence type="ECO:0000313" key="4">
    <source>
        <dbReference type="Proteomes" id="UP000734854"/>
    </source>
</evidence>
<reference evidence="3 4" key="1">
    <citation type="submission" date="2020-08" db="EMBL/GenBank/DDBJ databases">
        <title>Plant Genome Project.</title>
        <authorList>
            <person name="Zhang R.-G."/>
        </authorList>
    </citation>
    <scope>NUCLEOTIDE SEQUENCE [LARGE SCALE GENOMIC DNA]</scope>
    <source>
        <tissue evidence="3">Rhizome</tissue>
    </source>
</reference>
<dbReference type="Gene3D" id="1.10.510.10">
    <property type="entry name" value="Transferase(Phosphotransferase) domain 1"/>
    <property type="match status" value="1"/>
</dbReference>
<feature type="compositionally biased region" description="Basic residues" evidence="1">
    <location>
        <begin position="123"/>
        <end position="136"/>
    </location>
</feature>
<sequence>MARLGTQWNKATRRYQASNLATEAAGLAAQHFNQRLKGRQPTELFLPAFGLDGSNSLSVDDLAASSTRVGLQRWKAVRRMEKKQGFFSVLREEVARGLSPSRSWGRPRSESPRRSTWPSPSRRLLRATSGRRSRRLRIADARLDRTIPNPSRPRRLPPHLQARPKPRRGHPRGAGLGPGPVLPDRRPDRAAGRLRAPDRVHRGGHLVRGRLRQLQPRRRQLSGAPHDARAERHPTLHRTRDQSYQYLDDDSVVIHRWNIETAAETSSAQYILQQYIAASGGFKLLSSIRNTYSMGKVRMVAIEFETATRMTKNRNPIRDAESSGFSHLGAVSPKFKKKQARSSQKLTTKLHSSLEDPNTNDLEDNLPVDNASKQLVLHNEASSCKKGHKDFIQRNPSPSEAKARAGGEESITMLLARAKPKLPELPLFLPGMIVIVKNPKNPFHMYSGIVQRVTDGKVVKASECSDFGSPFHSTPVRCVDAEDVGIYHSGTSWPQVRWNEDNLYEIEANKPVRQKITEPKTPYHPMVEDDDERFSEIVGSPYYMAPEVLKRNYGPEIDIWSAGVILYILLCGVPPFWAGNLVGIYYEQSQLDMAILHYKQAINCDSTFIEAYNNLEKNDVKLEKVLTTMEHAAMENKTVILTTLNAAWASPGSIIDLSFQSFRTGDGTRRLLDHLVIIALDKKAYIRCISLHTHCFALCTEGMDFSDEKIYMTAGYLSMMWRRIEFLRVILEMGYNFIFSFTNLKYSRVEIDEVRLTFVMNMVKKVLKIIYLIELKGFIDVQREHYFRCLVRSSNSSLGVLFRALIPLLCLPSATSYSEPAGEHPKLRRRWVAYGTASCFWWSRGLVTLSNYFVQHRRVPSTPPGTAEPLPLRELLPATTDDADLTVLCCRRISTSYSEPAGEHPKLRRRWVASGTVSCFWWSRGLVTLSNYFVQQQFSLPVD</sequence>
<dbReference type="PANTHER" id="PTHR46038">
    <property type="entry name" value="EXPRESSED PROTEIN-RELATED"/>
    <property type="match status" value="1"/>
</dbReference>
<keyword evidence="4" id="KW-1185">Reference proteome</keyword>
<dbReference type="SMART" id="SM00220">
    <property type="entry name" value="S_TKc"/>
    <property type="match status" value="1"/>
</dbReference>
<comment type="caution">
    <text evidence="3">The sequence shown here is derived from an EMBL/GenBank/DDBJ whole genome shotgun (WGS) entry which is preliminary data.</text>
</comment>
<proteinExistence type="predicted"/>
<feature type="compositionally biased region" description="Basic residues" evidence="1">
    <location>
        <begin position="202"/>
        <end position="220"/>
    </location>
</feature>
<dbReference type="GO" id="GO:0005524">
    <property type="term" value="F:ATP binding"/>
    <property type="evidence" value="ECO:0007669"/>
    <property type="project" value="InterPro"/>
</dbReference>